<dbReference type="PANTHER" id="PTHR44688:SF16">
    <property type="entry name" value="DNA-BINDING TRANSCRIPTIONAL ACTIVATOR DEVR_DOSR"/>
    <property type="match status" value="1"/>
</dbReference>
<dbReference type="RefSeq" id="WP_377605673.1">
    <property type="nucleotide sequence ID" value="NZ_JBHUME010000013.1"/>
</dbReference>
<dbReference type="PROSITE" id="PS50043">
    <property type="entry name" value="HTH_LUXR_2"/>
    <property type="match status" value="1"/>
</dbReference>
<evidence type="ECO:0000256" key="2">
    <source>
        <dbReference type="ARBA" id="ARBA00023125"/>
    </source>
</evidence>
<dbReference type="Pfam" id="PF00196">
    <property type="entry name" value="GerE"/>
    <property type="match status" value="1"/>
</dbReference>
<dbReference type="EMBL" id="JBHUME010000013">
    <property type="protein sequence ID" value="MFD2614623.1"/>
    <property type="molecule type" value="Genomic_DNA"/>
</dbReference>
<evidence type="ECO:0000313" key="5">
    <source>
        <dbReference type="EMBL" id="MFD2614623.1"/>
    </source>
</evidence>
<dbReference type="Gene3D" id="1.10.10.10">
    <property type="entry name" value="Winged helix-like DNA-binding domain superfamily/Winged helix DNA-binding domain"/>
    <property type="match status" value="1"/>
</dbReference>
<dbReference type="SUPFAM" id="SSF46894">
    <property type="entry name" value="C-terminal effector domain of the bipartite response regulators"/>
    <property type="match status" value="1"/>
</dbReference>
<organism evidence="5 6">
    <name type="scientific">Paenibacillus gansuensis</name>
    <dbReference type="NCBI Taxonomy" id="306542"/>
    <lineage>
        <taxon>Bacteria</taxon>
        <taxon>Bacillati</taxon>
        <taxon>Bacillota</taxon>
        <taxon>Bacilli</taxon>
        <taxon>Bacillales</taxon>
        <taxon>Paenibacillaceae</taxon>
        <taxon>Paenibacillus</taxon>
    </lineage>
</organism>
<keyword evidence="2" id="KW-0238">DNA-binding</keyword>
<dbReference type="Proteomes" id="UP001597541">
    <property type="component" value="Unassembled WGS sequence"/>
</dbReference>
<proteinExistence type="predicted"/>
<evidence type="ECO:0000256" key="1">
    <source>
        <dbReference type="ARBA" id="ARBA00023015"/>
    </source>
</evidence>
<accession>A0ABW5PJ10</accession>
<dbReference type="SMART" id="SM00421">
    <property type="entry name" value="HTH_LUXR"/>
    <property type="match status" value="1"/>
</dbReference>
<dbReference type="InterPro" id="IPR000792">
    <property type="entry name" value="Tscrpt_reg_LuxR_C"/>
</dbReference>
<gene>
    <name evidence="5" type="ORF">ACFSUF_19615</name>
</gene>
<reference evidence="6" key="1">
    <citation type="journal article" date="2019" name="Int. J. Syst. Evol. Microbiol.">
        <title>The Global Catalogue of Microorganisms (GCM) 10K type strain sequencing project: providing services to taxonomists for standard genome sequencing and annotation.</title>
        <authorList>
            <consortium name="The Broad Institute Genomics Platform"/>
            <consortium name="The Broad Institute Genome Sequencing Center for Infectious Disease"/>
            <person name="Wu L."/>
            <person name="Ma J."/>
        </authorList>
    </citation>
    <scope>NUCLEOTIDE SEQUENCE [LARGE SCALE GENOMIC DNA]</scope>
    <source>
        <strain evidence="6">KCTC 3950</strain>
    </source>
</reference>
<comment type="caution">
    <text evidence="5">The sequence shown here is derived from an EMBL/GenBank/DDBJ whole genome shotgun (WGS) entry which is preliminary data.</text>
</comment>
<dbReference type="CDD" id="cd06170">
    <property type="entry name" value="LuxR_C_like"/>
    <property type="match status" value="1"/>
</dbReference>
<sequence>MVIDPTNLQKHPLITSFFEVVKERFRLTRRESEVLQMLLLHGASNKQLGEVFNLSEKTMKNHVSNIQRKFNAKSSRELQSIVFRDTLIPVFMNVFHTPKKQMEGTHQDVAISY</sequence>
<evidence type="ECO:0000313" key="6">
    <source>
        <dbReference type="Proteomes" id="UP001597541"/>
    </source>
</evidence>
<dbReference type="InterPro" id="IPR016032">
    <property type="entry name" value="Sig_transdc_resp-reg_C-effctor"/>
</dbReference>
<protein>
    <submittedName>
        <fullName evidence="5">Response regulator transcription factor</fullName>
    </submittedName>
</protein>
<evidence type="ECO:0000256" key="3">
    <source>
        <dbReference type="ARBA" id="ARBA00023163"/>
    </source>
</evidence>
<dbReference type="PANTHER" id="PTHR44688">
    <property type="entry name" value="DNA-BINDING TRANSCRIPTIONAL ACTIVATOR DEVR_DOSR"/>
    <property type="match status" value="1"/>
</dbReference>
<feature type="domain" description="HTH luxR-type" evidence="4">
    <location>
        <begin position="20"/>
        <end position="86"/>
    </location>
</feature>
<keyword evidence="1" id="KW-0805">Transcription regulation</keyword>
<evidence type="ECO:0000259" key="4">
    <source>
        <dbReference type="PROSITE" id="PS50043"/>
    </source>
</evidence>
<dbReference type="InterPro" id="IPR036388">
    <property type="entry name" value="WH-like_DNA-bd_sf"/>
</dbReference>
<name>A0ABW5PJ10_9BACL</name>
<keyword evidence="3" id="KW-0804">Transcription</keyword>
<keyword evidence="6" id="KW-1185">Reference proteome</keyword>